<dbReference type="EMBL" id="CAJOBH010080734">
    <property type="protein sequence ID" value="CAF4515839.1"/>
    <property type="molecule type" value="Genomic_DNA"/>
</dbReference>
<feature type="region of interest" description="Disordered" evidence="1">
    <location>
        <begin position="17"/>
        <end position="55"/>
    </location>
</feature>
<dbReference type="EMBL" id="CAJOBH010061518">
    <property type="protein sequence ID" value="CAF4427296.1"/>
    <property type="molecule type" value="Genomic_DNA"/>
</dbReference>
<feature type="non-terminal residue" evidence="2">
    <location>
        <position position="1"/>
    </location>
</feature>
<evidence type="ECO:0000313" key="4">
    <source>
        <dbReference type="EMBL" id="CAF4829566.1"/>
    </source>
</evidence>
<evidence type="ECO:0000313" key="3">
    <source>
        <dbReference type="EMBL" id="CAF4515839.1"/>
    </source>
</evidence>
<gene>
    <name evidence="2" type="ORF">BYL167_LOCUS32730</name>
    <name evidence="3" type="ORF">BYL167_LOCUS36681</name>
    <name evidence="4" type="ORF">GIL414_LOCUS48393</name>
</gene>
<name>A0A8S2W030_9BILA</name>
<organism evidence="2 5">
    <name type="scientific">Rotaria magnacalcarata</name>
    <dbReference type="NCBI Taxonomy" id="392030"/>
    <lineage>
        <taxon>Eukaryota</taxon>
        <taxon>Metazoa</taxon>
        <taxon>Spiralia</taxon>
        <taxon>Gnathifera</taxon>
        <taxon>Rotifera</taxon>
        <taxon>Eurotatoria</taxon>
        <taxon>Bdelloidea</taxon>
        <taxon>Philodinida</taxon>
        <taxon>Philodinidae</taxon>
        <taxon>Rotaria</taxon>
    </lineage>
</organism>
<dbReference type="Proteomes" id="UP000681720">
    <property type="component" value="Unassembled WGS sequence"/>
</dbReference>
<evidence type="ECO:0000313" key="2">
    <source>
        <dbReference type="EMBL" id="CAF4427296.1"/>
    </source>
</evidence>
<accession>A0A8S2W030</accession>
<comment type="caution">
    <text evidence="2">The sequence shown here is derived from an EMBL/GenBank/DDBJ whole genome shotgun (WGS) entry which is preliminary data.</text>
</comment>
<evidence type="ECO:0000313" key="5">
    <source>
        <dbReference type="Proteomes" id="UP000681967"/>
    </source>
</evidence>
<dbReference type="Proteomes" id="UP000681967">
    <property type="component" value="Unassembled WGS sequence"/>
</dbReference>
<feature type="compositionally biased region" description="Low complexity" evidence="1">
    <location>
        <begin position="30"/>
        <end position="43"/>
    </location>
</feature>
<proteinExistence type="predicted"/>
<sequence length="55" mass="5924">MGAVASLCCPCCCKTAKKYKSNDYGPARSGNNNTNYPYNGTDNSPVSYDNKIHVS</sequence>
<evidence type="ECO:0000256" key="1">
    <source>
        <dbReference type="SAM" id="MobiDB-lite"/>
    </source>
</evidence>
<reference evidence="2" key="1">
    <citation type="submission" date="2021-02" db="EMBL/GenBank/DDBJ databases">
        <authorList>
            <person name="Nowell W R."/>
        </authorList>
    </citation>
    <scope>NUCLEOTIDE SEQUENCE</scope>
</reference>
<protein>
    <submittedName>
        <fullName evidence="2">Uncharacterized protein</fullName>
    </submittedName>
</protein>
<dbReference type="AlphaFoldDB" id="A0A8S2W030"/>
<dbReference type="EMBL" id="CAJOBJ010156650">
    <property type="protein sequence ID" value="CAF4829566.1"/>
    <property type="molecule type" value="Genomic_DNA"/>
</dbReference>